<dbReference type="InterPro" id="IPR003660">
    <property type="entry name" value="HAMP_dom"/>
</dbReference>
<dbReference type="AlphaFoldDB" id="A0A1M6GEE7"/>
<dbReference type="GO" id="GO:0016020">
    <property type="term" value="C:membrane"/>
    <property type="evidence" value="ECO:0007669"/>
    <property type="project" value="InterPro"/>
</dbReference>
<dbReference type="GO" id="GO:0007165">
    <property type="term" value="P:signal transduction"/>
    <property type="evidence" value="ECO:0007669"/>
    <property type="project" value="UniProtKB-KW"/>
</dbReference>
<keyword evidence="5" id="KW-1133">Transmembrane helix</keyword>
<dbReference type="Proteomes" id="UP000184310">
    <property type="component" value="Unassembled WGS sequence"/>
</dbReference>
<dbReference type="Pfam" id="PF00015">
    <property type="entry name" value="MCPsignal"/>
    <property type="match status" value="1"/>
</dbReference>
<feature type="domain" description="Methyl-accepting transducer" evidence="6">
    <location>
        <begin position="283"/>
        <end position="534"/>
    </location>
</feature>
<dbReference type="PROSITE" id="PS50885">
    <property type="entry name" value="HAMP"/>
    <property type="match status" value="1"/>
</dbReference>
<gene>
    <name evidence="8" type="ORF">SAMN02745163_01264</name>
</gene>
<dbReference type="Pfam" id="PF00672">
    <property type="entry name" value="HAMP"/>
    <property type="match status" value="1"/>
</dbReference>
<dbReference type="PANTHER" id="PTHR32089">
    <property type="entry name" value="METHYL-ACCEPTING CHEMOTAXIS PROTEIN MCPB"/>
    <property type="match status" value="1"/>
</dbReference>
<evidence type="ECO:0000313" key="9">
    <source>
        <dbReference type="Proteomes" id="UP000184310"/>
    </source>
</evidence>
<dbReference type="GO" id="GO:0004888">
    <property type="term" value="F:transmembrane signaling receptor activity"/>
    <property type="evidence" value="ECO:0007669"/>
    <property type="project" value="InterPro"/>
</dbReference>
<evidence type="ECO:0000256" key="4">
    <source>
        <dbReference type="SAM" id="Coils"/>
    </source>
</evidence>
<dbReference type="InterPro" id="IPR004090">
    <property type="entry name" value="Chemotax_Me-accpt_rcpt"/>
</dbReference>
<feature type="coiled-coil region" evidence="4">
    <location>
        <begin position="72"/>
        <end position="99"/>
    </location>
</feature>
<dbReference type="OrthoDB" id="2023123at2"/>
<dbReference type="PRINTS" id="PR00260">
    <property type="entry name" value="CHEMTRNSDUCR"/>
</dbReference>
<protein>
    <submittedName>
        <fullName evidence="8">Methyl-accepting chemotaxis protein</fullName>
    </submittedName>
</protein>
<keyword evidence="4" id="KW-0175">Coiled coil</keyword>
<proteinExistence type="inferred from homology"/>
<feature type="domain" description="HAMP" evidence="7">
    <location>
        <begin position="210"/>
        <end position="264"/>
    </location>
</feature>
<sequence length="570" mass="62228">MKNLTIKNKLITLFTFLLIVILGIGLYSVKSLKDVNNISTEIATQAIPGIKQSGNMNTMTSDYRILEFEHILSTSTEKMSELEKLMDQKNAEITKALDSYEKTITDNTDKETFNTAKNEWGKYLEVHKKVIELSKQLKTEEAQTLINGDSNKAFDTASDSLVKLADFNYKCAQEASNKGDVNYNNARNILIAIIVISILLAIITSTLIIRSIIKPINILKDELETLANKGGDLTQEIKISSKDELGLLANSVNKFLSNLRTIITEVNHNTNSTVETVNMINENMFRLNTQIEDVFATTEELSAGMEETAASTEEISATVNEANLVVEALADKAANGKSSADEINNRALTLKENSLTSQKDATKTYSEAKLNLEKAIEDSKIVKQINVLSDTILEISSQTNLLALNAAIEAARAGEAGKGFSVVAEEIRKLAEQSNDTVIEIQKITNTVTEAVSNLSNGSTQVLDFIDSKVINDYKSLVETGGKYSTDASFVNSLVTDFSSSSTDLSNSIGVIVKTIDEIASASTEGAQGTVNITEKLTDVSHRSNEVINQTKVAKENSDKLLSILSKFTV</sequence>
<organism evidence="8 9">
    <name type="scientific">Clostridium cavendishii DSM 21758</name>
    <dbReference type="NCBI Taxonomy" id="1121302"/>
    <lineage>
        <taxon>Bacteria</taxon>
        <taxon>Bacillati</taxon>
        <taxon>Bacillota</taxon>
        <taxon>Clostridia</taxon>
        <taxon>Eubacteriales</taxon>
        <taxon>Clostridiaceae</taxon>
        <taxon>Clostridium</taxon>
    </lineage>
</organism>
<dbReference type="Gene3D" id="1.10.287.950">
    <property type="entry name" value="Methyl-accepting chemotaxis protein"/>
    <property type="match status" value="1"/>
</dbReference>
<accession>A0A1M6GEE7</accession>
<dbReference type="PROSITE" id="PS50111">
    <property type="entry name" value="CHEMOTAXIS_TRANSDUC_2"/>
    <property type="match status" value="1"/>
</dbReference>
<keyword evidence="5" id="KW-0472">Membrane</keyword>
<name>A0A1M6GEE7_9CLOT</name>
<dbReference type="RefSeq" id="WP_072985838.1">
    <property type="nucleotide sequence ID" value="NZ_FQZB01000006.1"/>
</dbReference>
<dbReference type="STRING" id="1121302.SAMN02745163_01264"/>
<dbReference type="PANTHER" id="PTHR32089:SF112">
    <property type="entry name" value="LYSOZYME-LIKE PROTEIN-RELATED"/>
    <property type="match status" value="1"/>
</dbReference>
<dbReference type="CDD" id="cd19411">
    <property type="entry name" value="MCP2201-like_sensor"/>
    <property type="match status" value="1"/>
</dbReference>
<feature type="transmembrane region" description="Helical" evidence="5">
    <location>
        <begin position="12"/>
        <end position="29"/>
    </location>
</feature>
<dbReference type="CDD" id="cd06225">
    <property type="entry name" value="HAMP"/>
    <property type="match status" value="1"/>
</dbReference>
<evidence type="ECO:0000256" key="1">
    <source>
        <dbReference type="ARBA" id="ARBA00023224"/>
    </source>
</evidence>
<evidence type="ECO:0000256" key="5">
    <source>
        <dbReference type="SAM" id="Phobius"/>
    </source>
</evidence>
<reference evidence="8 9" key="1">
    <citation type="submission" date="2016-11" db="EMBL/GenBank/DDBJ databases">
        <authorList>
            <person name="Jaros S."/>
            <person name="Januszkiewicz K."/>
            <person name="Wedrychowicz H."/>
        </authorList>
    </citation>
    <scope>NUCLEOTIDE SEQUENCE [LARGE SCALE GENOMIC DNA]</scope>
    <source>
        <strain evidence="8 9">DSM 21758</strain>
    </source>
</reference>
<dbReference type="SMART" id="SM00304">
    <property type="entry name" value="HAMP"/>
    <property type="match status" value="2"/>
</dbReference>
<dbReference type="EMBL" id="FQZB01000006">
    <property type="protein sequence ID" value="SHJ08251.1"/>
    <property type="molecule type" value="Genomic_DNA"/>
</dbReference>
<dbReference type="SMART" id="SM00283">
    <property type="entry name" value="MA"/>
    <property type="match status" value="1"/>
</dbReference>
<dbReference type="SUPFAM" id="SSF58104">
    <property type="entry name" value="Methyl-accepting chemotaxis protein (MCP) signaling domain"/>
    <property type="match status" value="1"/>
</dbReference>
<dbReference type="GO" id="GO:0006935">
    <property type="term" value="P:chemotaxis"/>
    <property type="evidence" value="ECO:0007669"/>
    <property type="project" value="InterPro"/>
</dbReference>
<keyword evidence="5" id="KW-0812">Transmembrane</keyword>
<dbReference type="InterPro" id="IPR024478">
    <property type="entry name" value="HlyB_4HB_MCP"/>
</dbReference>
<dbReference type="InterPro" id="IPR047347">
    <property type="entry name" value="YvaQ-like_sensor"/>
</dbReference>
<evidence type="ECO:0000313" key="8">
    <source>
        <dbReference type="EMBL" id="SHJ08251.1"/>
    </source>
</evidence>
<evidence type="ECO:0000256" key="2">
    <source>
        <dbReference type="ARBA" id="ARBA00029447"/>
    </source>
</evidence>
<evidence type="ECO:0000256" key="3">
    <source>
        <dbReference type="PROSITE-ProRule" id="PRU00284"/>
    </source>
</evidence>
<keyword evidence="9" id="KW-1185">Reference proteome</keyword>
<evidence type="ECO:0000259" key="7">
    <source>
        <dbReference type="PROSITE" id="PS50885"/>
    </source>
</evidence>
<dbReference type="InterPro" id="IPR004089">
    <property type="entry name" value="MCPsignal_dom"/>
</dbReference>
<comment type="similarity">
    <text evidence="2">Belongs to the methyl-accepting chemotaxis (MCP) protein family.</text>
</comment>
<dbReference type="Pfam" id="PF12729">
    <property type="entry name" value="4HB_MCP_1"/>
    <property type="match status" value="1"/>
</dbReference>
<evidence type="ECO:0000259" key="6">
    <source>
        <dbReference type="PROSITE" id="PS50111"/>
    </source>
</evidence>
<keyword evidence="1 3" id="KW-0807">Transducer</keyword>
<feature type="transmembrane region" description="Helical" evidence="5">
    <location>
        <begin position="189"/>
        <end position="209"/>
    </location>
</feature>